<dbReference type="KEGG" id="ehx:EMIHUDRAFT_210462"/>
<feature type="domain" description="NAD(P)-binding" evidence="2">
    <location>
        <begin position="23"/>
        <end position="176"/>
    </location>
</feature>
<dbReference type="SUPFAM" id="SSF51735">
    <property type="entry name" value="NAD(P)-binding Rossmann-fold domains"/>
    <property type="match status" value="1"/>
</dbReference>
<dbReference type="AlphaFoldDB" id="A0A0D3J029"/>
<dbReference type="RefSeq" id="XP_005769293.1">
    <property type="nucleotide sequence ID" value="XM_005769236.1"/>
</dbReference>
<dbReference type="Pfam" id="PF13460">
    <property type="entry name" value="NAD_binding_10"/>
    <property type="match status" value="1"/>
</dbReference>
<dbReference type="Gene3D" id="3.40.50.720">
    <property type="entry name" value="NAD(P)-binding Rossmann-like Domain"/>
    <property type="match status" value="1"/>
</dbReference>
<dbReference type="PANTHER" id="PTHR12126:SF16">
    <property type="entry name" value="MIOREX COMPLEX COMPONENT 2"/>
    <property type="match status" value="1"/>
</dbReference>
<dbReference type="GO" id="GO:0005739">
    <property type="term" value="C:mitochondrion"/>
    <property type="evidence" value="ECO:0007669"/>
    <property type="project" value="TreeGrafter"/>
</dbReference>
<dbReference type="PaxDb" id="2903-EOD16864"/>
<organism evidence="3 4">
    <name type="scientific">Emiliania huxleyi (strain CCMP1516)</name>
    <dbReference type="NCBI Taxonomy" id="280463"/>
    <lineage>
        <taxon>Eukaryota</taxon>
        <taxon>Haptista</taxon>
        <taxon>Haptophyta</taxon>
        <taxon>Prymnesiophyceae</taxon>
        <taxon>Isochrysidales</taxon>
        <taxon>Noelaerhabdaceae</taxon>
        <taxon>Emiliania</taxon>
    </lineage>
</organism>
<keyword evidence="1" id="KW-0732">Signal</keyword>
<dbReference type="InterPro" id="IPR016040">
    <property type="entry name" value="NAD(P)-bd_dom"/>
</dbReference>
<feature type="signal peptide" evidence="1">
    <location>
        <begin position="1"/>
        <end position="16"/>
    </location>
</feature>
<name>A0A0D3J029_EMIH1</name>
<keyword evidence="4" id="KW-1185">Reference proteome</keyword>
<dbReference type="InterPro" id="IPR036291">
    <property type="entry name" value="NAD(P)-bd_dom_sf"/>
</dbReference>
<dbReference type="HOGENOM" id="CLU_1006228_0_0_1"/>
<proteinExistence type="predicted"/>
<dbReference type="GeneID" id="17263024"/>
<dbReference type="EnsemblProtists" id="EOD16864">
    <property type="protein sequence ID" value="EOD16864"/>
    <property type="gene ID" value="EMIHUDRAFT_210462"/>
</dbReference>
<evidence type="ECO:0000256" key="1">
    <source>
        <dbReference type="SAM" id="SignalP"/>
    </source>
</evidence>
<dbReference type="Proteomes" id="UP000013827">
    <property type="component" value="Unassembled WGS sequence"/>
</dbReference>
<dbReference type="InterPro" id="IPR051207">
    <property type="entry name" value="ComplexI_NDUFA9_subunit"/>
</dbReference>
<dbReference type="STRING" id="2903.R1E7I8"/>
<evidence type="ECO:0000259" key="2">
    <source>
        <dbReference type="Pfam" id="PF13460"/>
    </source>
</evidence>
<dbReference type="eggNOG" id="KOG4288">
    <property type="taxonomic scope" value="Eukaryota"/>
</dbReference>
<protein>
    <recommendedName>
        <fullName evidence="2">NAD(P)-binding domain-containing protein</fullName>
    </recommendedName>
</protein>
<evidence type="ECO:0000313" key="3">
    <source>
        <dbReference type="EnsemblProtists" id="EOD16864"/>
    </source>
</evidence>
<reference evidence="4" key="1">
    <citation type="journal article" date="2013" name="Nature">
        <title>Pan genome of the phytoplankton Emiliania underpins its global distribution.</title>
        <authorList>
            <person name="Read B.A."/>
            <person name="Kegel J."/>
            <person name="Klute M.J."/>
            <person name="Kuo A."/>
            <person name="Lefebvre S.C."/>
            <person name="Maumus F."/>
            <person name="Mayer C."/>
            <person name="Miller J."/>
            <person name="Monier A."/>
            <person name="Salamov A."/>
            <person name="Young J."/>
            <person name="Aguilar M."/>
            <person name="Claverie J.M."/>
            <person name="Frickenhaus S."/>
            <person name="Gonzalez K."/>
            <person name="Herman E.K."/>
            <person name="Lin Y.C."/>
            <person name="Napier J."/>
            <person name="Ogata H."/>
            <person name="Sarno A.F."/>
            <person name="Shmutz J."/>
            <person name="Schroeder D."/>
            <person name="de Vargas C."/>
            <person name="Verret F."/>
            <person name="von Dassow P."/>
            <person name="Valentin K."/>
            <person name="Van de Peer Y."/>
            <person name="Wheeler G."/>
            <person name="Dacks J.B."/>
            <person name="Delwiche C.F."/>
            <person name="Dyhrman S.T."/>
            <person name="Glockner G."/>
            <person name="John U."/>
            <person name="Richards T."/>
            <person name="Worden A.Z."/>
            <person name="Zhang X."/>
            <person name="Grigoriev I.V."/>
            <person name="Allen A.E."/>
            <person name="Bidle K."/>
            <person name="Borodovsky M."/>
            <person name="Bowler C."/>
            <person name="Brownlee C."/>
            <person name="Cock J.M."/>
            <person name="Elias M."/>
            <person name="Gladyshev V.N."/>
            <person name="Groth M."/>
            <person name="Guda C."/>
            <person name="Hadaegh A."/>
            <person name="Iglesias-Rodriguez M.D."/>
            <person name="Jenkins J."/>
            <person name="Jones B.M."/>
            <person name="Lawson T."/>
            <person name="Leese F."/>
            <person name="Lindquist E."/>
            <person name="Lobanov A."/>
            <person name="Lomsadze A."/>
            <person name="Malik S.B."/>
            <person name="Marsh M.E."/>
            <person name="Mackinder L."/>
            <person name="Mock T."/>
            <person name="Mueller-Roeber B."/>
            <person name="Pagarete A."/>
            <person name="Parker M."/>
            <person name="Probert I."/>
            <person name="Quesneville H."/>
            <person name="Raines C."/>
            <person name="Rensing S.A."/>
            <person name="Riano-Pachon D.M."/>
            <person name="Richier S."/>
            <person name="Rokitta S."/>
            <person name="Shiraiwa Y."/>
            <person name="Soanes D.M."/>
            <person name="van der Giezen M."/>
            <person name="Wahlund T.M."/>
            <person name="Williams B."/>
            <person name="Wilson W."/>
            <person name="Wolfe G."/>
            <person name="Wurch L.L."/>
        </authorList>
    </citation>
    <scope>NUCLEOTIDE SEQUENCE</scope>
</reference>
<accession>A0A0D3J029</accession>
<sequence length="277" mass="28526">MRLYLQLFLFAYPVAALKVTVLGGSGFVGSRCCKALVENGVSVTSVSTSGAAPDWCAGQEWAQSVEWRKNELTRGSRESVAIGSPDAVVSAVGAIGFDRQGLLLGNGVANVEAARAAAAAGAKRYVYIGVASEVADARDWLPGFFAGYFDGKADAEAAIADGFEGASTFVRPSFIYGGDSFGLFPPRVSAGYGSAVEELLSFPPLEALANVLPGLLKVALRPPGVTAINAAAGAEPGKGLSEMLGALKGKILKKTENSGAILACAPYIEISAGHQYQ</sequence>
<dbReference type="GO" id="GO:0044877">
    <property type="term" value="F:protein-containing complex binding"/>
    <property type="evidence" value="ECO:0007669"/>
    <property type="project" value="TreeGrafter"/>
</dbReference>
<evidence type="ECO:0000313" key="4">
    <source>
        <dbReference type="Proteomes" id="UP000013827"/>
    </source>
</evidence>
<dbReference type="PANTHER" id="PTHR12126">
    <property type="entry name" value="NADH-UBIQUINONE OXIDOREDUCTASE 39 KDA SUBUNIT-RELATED"/>
    <property type="match status" value="1"/>
</dbReference>
<feature type="chain" id="PRO_5044200689" description="NAD(P)-binding domain-containing protein" evidence="1">
    <location>
        <begin position="17"/>
        <end position="277"/>
    </location>
</feature>
<reference evidence="3" key="2">
    <citation type="submission" date="2024-10" db="UniProtKB">
        <authorList>
            <consortium name="EnsemblProtists"/>
        </authorList>
    </citation>
    <scope>IDENTIFICATION</scope>
</reference>